<dbReference type="AlphaFoldDB" id="A0A0A9WB34"/>
<dbReference type="SUPFAM" id="SSF52954">
    <property type="entry name" value="Class II aaRS ABD-related"/>
    <property type="match status" value="1"/>
</dbReference>
<proteinExistence type="predicted"/>
<gene>
    <name evidence="2" type="primary">GLYRS-1</name>
    <name evidence="2" type="ORF">CM83_1496</name>
</gene>
<dbReference type="EMBL" id="GBHO01039876">
    <property type="protein sequence ID" value="JAG03728.1"/>
    <property type="molecule type" value="Transcribed_RNA"/>
</dbReference>
<organism evidence="2">
    <name type="scientific">Lygus hesperus</name>
    <name type="common">Western plant bug</name>
    <dbReference type="NCBI Taxonomy" id="30085"/>
    <lineage>
        <taxon>Eukaryota</taxon>
        <taxon>Metazoa</taxon>
        <taxon>Ecdysozoa</taxon>
        <taxon>Arthropoda</taxon>
        <taxon>Hexapoda</taxon>
        <taxon>Insecta</taxon>
        <taxon>Pterygota</taxon>
        <taxon>Neoptera</taxon>
        <taxon>Paraneoptera</taxon>
        <taxon>Hemiptera</taxon>
        <taxon>Heteroptera</taxon>
        <taxon>Panheteroptera</taxon>
        <taxon>Cimicomorpha</taxon>
        <taxon>Miridae</taxon>
        <taxon>Mirini</taxon>
        <taxon>Lygus</taxon>
    </lineage>
</organism>
<dbReference type="FunFam" id="3.40.50.800:FF:000004">
    <property type="entry name" value="Glycine--tRNA ligase 2"/>
    <property type="match status" value="1"/>
</dbReference>
<sequence>MVKPEVMTTVSRLRNELVMHGISVRVDDSGVTIGKKYARVDELGIPFAITCDFVNDGKVTLRERDSASQVRISIDEVVQLVSQLCRSVSPRIWSEVQAMYPMQQQLQ</sequence>
<dbReference type="Pfam" id="PF03129">
    <property type="entry name" value="HGTP_anticodon"/>
    <property type="match status" value="1"/>
</dbReference>
<dbReference type="Gene3D" id="3.40.50.800">
    <property type="entry name" value="Anticodon-binding domain"/>
    <property type="match status" value="1"/>
</dbReference>
<dbReference type="PANTHER" id="PTHR10745">
    <property type="entry name" value="GLYCYL-TRNA SYNTHETASE/DNA POLYMERASE SUBUNIT GAMMA-2"/>
    <property type="match status" value="1"/>
</dbReference>
<dbReference type="InterPro" id="IPR036621">
    <property type="entry name" value="Anticodon-bd_dom_sf"/>
</dbReference>
<reference evidence="2" key="1">
    <citation type="journal article" date="2014" name="PLoS ONE">
        <title>Transcriptome-Based Identification of ABC Transporters in the Western Tarnished Plant Bug Lygus hesperus.</title>
        <authorList>
            <person name="Hull J.J."/>
            <person name="Chaney K."/>
            <person name="Geib S.M."/>
            <person name="Fabrick J.A."/>
            <person name="Brent C.S."/>
            <person name="Walsh D."/>
            <person name="Lavine L.C."/>
        </authorList>
    </citation>
    <scope>NUCLEOTIDE SEQUENCE</scope>
</reference>
<dbReference type="InterPro" id="IPR004154">
    <property type="entry name" value="Anticodon-bd"/>
</dbReference>
<evidence type="ECO:0000313" key="2">
    <source>
        <dbReference type="EMBL" id="JAG03728.1"/>
    </source>
</evidence>
<keyword evidence="2" id="KW-0436">Ligase</keyword>
<dbReference type="InterPro" id="IPR027031">
    <property type="entry name" value="Gly-tRNA_synthase/POLG2"/>
</dbReference>
<reference evidence="2" key="2">
    <citation type="submission" date="2014-07" db="EMBL/GenBank/DDBJ databases">
        <authorList>
            <person name="Hull J."/>
        </authorList>
    </citation>
    <scope>NUCLEOTIDE SEQUENCE</scope>
</reference>
<dbReference type="GO" id="GO:0070150">
    <property type="term" value="P:mitochondrial glycyl-tRNA aminoacylation"/>
    <property type="evidence" value="ECO:0007669"/>
    <property type="project" value="TreeGrafter"/>
</dbReference>
<evidence type="ECO:0000259" key="1">
    <source>
        <dbReference type="Pfam" id="PF03129"/>
    </source>
</evidence>
<dbReference type="GO" id="GO:0004820">
    <property type="term" value="F:glycine-tRNA ligase activity"/>
    <property type="evidence" value="ECO:0007669"/>
    <property type="project" value="TreeGrafter"/>
</dbReference>
<protein>
    <submittedName>
        <fullName evidence="2">Glycine--tRNA ligase 1, mitochondrial</fullName>
    </submittedName>
</protein>
<accession>A0A0A9WB34</accession>
<dbReference type="PANTHER" id="PTHR10745:SF0">
    <property type="entry name" value="GLYCINE--TRNA LIGASE"/>
    <property type="match status" value="1"/>
</dbReference>
<dbReference type="GO" id="GO:0005739">
    <property type="term" value="C:mitochondrion"/>
    <property type="evidence" value="ECO:0007669"/>
    <property type="project" value="TreeGrafter"/>
</dbReference>
<name>A0A0A9WB34_LYGHE</name>
<feature type="domain" description="Anticodon-binding" evidence="1">
    <location>
        <begin position="4"/>
        <end position="83"/>
    </location>
</feature>